<proteinExistence type="inferred from homology"/>
<name>A0ABD3Q870_9STRA</name>
<dbReference type="PANTHER" id="PTHR13191:SF0">
    <property type="entry name" value="RIBOSOMAL RNA-PROCESSING PROTEIN 7 HOMOLOG A-RELATED"/>
    <property type="match status" value="1"/>
</dbReference>
<feature type="region of interest" description="Disordered" evidence="3">
    <location>
        <begin position="270"/>
        <end position="296"/>
    </location>
</feature>
<dbReference type="Gene3D" id="6.10.250.1770">
    <property type="match status" value="1"/>
</dbReference>
<feature type="domain" description="Ribosomal RNA-processing protein 7 C-terminal" evidence="4">
    <location>
        <begin position="209"/>
        <end position="339"/>
    </location>
</feature>
<evidence type="ECO:0000313" key="5">
    <source>
        <dbReference type="EMBL" id="KAL3796643.1"/>
    </source>
</evidence>
<feature type="compositionally biased region" description="Basic residues" evidence="3">
    <location>
        <begin position="276"/>
        <end position="288"/>
    </location>
</feature>
<evidence type="ECO:0000256" key="3">
    <source>
        <dbReference type="SAM" id="MobiDB-lite"/>
    </source>
</evidence>
<sequence length="339" mass="38324">MKKQKHHTKPSNPVCTIKGYLPIRIALPPPIPGAPSFTTFLYVKEHIAKHKASNASDVSSSTLFVANAPANGPIRTNLFLQSFFQRYGDVARVTVAQDPRKAASPSDNGDATANSAAVEIFRDASLSPERTRAWKALREDIAGSEEGILKLDEEVMEALVEKTRILRHQSHLGHDENENDDAVVDETTNKLMGIQAIVHQYKLKAYRHIPRQKLMELCNEAMSAYEHTEAEAERRAKQLAEQPDEDGFITVTHGSSTPSFGAANDLEQQHHEVGKRGKGSKRNRKRKADNRSGTGEFSDFYKFQWKELKKKEMQDLKARFEKDLEKVKKMKEERAFRPF</sequence>
<dbReference type="PANTHER" id="PTHR13191">
    <property type="entry name" value="RIBOSOMAL RNA PROCESSING PROTEIN 7-RELATED"/>
    <property type="match status" value="1"/>
</dbReference>
<dbReference type="InterPro" id="IPR024326">
    <property type="entry name" value="RRP7_C"/>
</dbReference>
<accession>A0ABD3Q870</accession>
<evidence type="ECO:0000256" key="2">
    <source>
        <dbReference type="SAM" id="Coils"/>
    </source>
</evidence>
<evidence type="ECO:0000259" key="4">
    <source>
        <dbReference type="Pfam" id="PF12923"/>
    </source>
</evidence>
<reference evidence="5 6" key="1">
    <citation type="journal article" date="2020" name="G3 (Bethesda)">
        <title>Improved Reference Genome for Cyclotella cryptica CCMP332, a Model for Cell Wall Morphogenesis, Salinity Adaptation, and Lipid Production in Diatoms (Bacillariophyta).</title>
        <authorList>
            <person name="Roberts W.R."/>
            <person name="Downey K.M."/>
            <person name="Ruck E.C."/>
            <person name="Traller J.C."/>
            <person name="Alverson A.J."/>
        </authorList>
    </citation>
    <scope>NUCLEOTIDE SEQUENCE [LARGE SCALE GENOMIC DNA]</scope>
    <source>
        <strain evidence="5 6">CCMP332</strain>
    </source>
</reference>
<keyword evidence="6" id="KW-1185">Reference proteome</keyword>
<protein>
    <recommendedName>
        <fullName evidence="4">Ribosomal RNA-processing protein 7 C-terminal domain-containing protein</fullName>
    </recommendedName>
</protein>
<evidence type="ECO:0000313" key="6">
    <source>
        <dbReference type="Proteomes" id="UP001516023"/>
    </source>
</evidence>
<organism evidence="5 6">
    <name type="scientific">Cyclotella cryptica</name>
    <dbReference type="NCBI Taxonomy" id="29204"/>
    <lineage>
        <taxon>Eukaryota</taxon>
        <taxon>Sar</taxon>
        <taxon>Stramenopiles</taxon>
        <taxon>Ochrophyta</taxon>
        <taxon>Bacillariophyta</taxon>
        <taxon>Coscinodiscophyceae</taxon>
        <taxon>Thalassiosirophycidae</taxon>
        <taxon>Stephanodiscales</taxon>
        <taxon>Stephanodiscaceae</taxon>
        <taxon>Cyclotella</taxon>
    </lineage>
</organism>
<feature type="coiled-coil region" evidence="2">
    <location>
        <begin position="306"/>
        <end position="333"/>
    </location>
</feature>
<comment type="caution">
    <text evidence="5">The sequence shown here is derived from an EMBL/GenBank/DDBJ whole genome shotgun (WGS) entry which is preliminary data.</text>
</comment>
<evidence type="ECO:0000256" key="1">
    <source>
        <dbReference type="ARBA" id="ARBA00006110"/>
    </source>
</evidence>
<keyword evidence="2" id="KW-0175">Coiled coil</keyword>
<feature type="coiled-coil region" evidence="2">
    <location>
        <begin position="211"/>
        <end position="242"/>
    </location>
</feature>
<dbReference type="AlphaFoldDB" id="A0ABD3Q870"/>
<comment type="similarity">
    <text evidence="1">Belongs to the RRP7 family.</text>
</comment>
<dbReference type="Pfam" id="PF12923">
    <property type="entry name" value="RRP7"/>
    <property type="match status" value="1"/>
</dbReference>
<dbReference type="EMBL" id="JABMIG020000061">
    <property type="protein sequence ID" value="KAL3796643.1"/>
    <property type="molecule type" value="Genomic_DNA"/>
</dbReference>
<dbReference type="Proteomes" id="UP001516023">
    <property type="component" value="Unassembled WGS sequence"/>
</dbReference>
<gene>
    <name evidence="5" type="ORF">HJC23_009943</name>
</gene>
<dbReference type="InterPro" id="IPR040446">
    <property type="entry name" value="RRP7"/>
</dbReference>